<feature type="transmembrane region" description="Helical" evidence="5">
    <location>
        <begin position="405"/>
        <end position="426"/>
    </location>
</feature>
<feature type="transmembrane region" description="Helical" evidence="5">
    <location>
        <begin position="143"/>
        <end position="161"/>
    </location>
</feature>
<feature type="transmembrane region" description="Helical" evidence="5">
    <location>
        <begin position="245"/>
        <end position="268"/>
    </location>
</feature>
<feature type="transmembrane region" description="Helical" evidence="5">
    <location>
        <begin position="168"/>
        <end position="191"/>
    </location>
</feature>
<protein>
    <submittedName>
        <fullName evidence="6">APC family amino acid transporter</fullName>
    </submittedName>
</protein>
<sequence length="473" mass="50951">MGVNPVFSFANGGNTMQTPKEEMKRSLGLGSALSIVVGTIIGSGIFFKQGSVLDSAGNSTMAILAWVVGGILTLTAGLTIAEIGAQMPYTGGLYVYIEDLYGRLWGFLAGWMQVIVYGPAIIASVAGFMSILMTNFFGLGANWRIPLALITILAIGLMNMFENRIGAAFSVITTIGKLVPIAAIIIFGLFWGHHNALGQTVGEIRAASGNFGVAVLATLFGYDGWILIANLGGEIKHPQKILPQAIIIGITAVLVIYTLITVAVLRFLPASQIHTLGENTTAYLATAAFGPIGGKLLSAGIIISMMGTINGKMLTFPRIVYAMAKRRDLPFSRYLAYLTPKAKAPVVATIFIIVLATVMMIFFNPDRLSDLCVFTVYCFYTLAFFGIFILRKRNDASARPFSTPLYPWIPILAIIGGLFVLVSEVINDPAGVLLFIGVVIVGLPVLYLVKKLDQRRVDKAMNIEHPLDNDKDQ</sequence>
<dbReference type="InterPro" id="IPR002293">
    <property type="entry name" value="AA/rel_permease1"/>
</dbReference>
<evidence type="ECO:0000256" key="2">
    <source>
        <dbReference type="ARBA" id="ARBA00022692"/>
    </source>
</evidence>
<dbReference type="InterPro" id="IPR050598">
    <property type="entry name" value="AminoAcid_Transporter"/>
</dbReference>
<feature type="transmembrane region" description="Helical" evidence="5">
    <location>
        <begin position="26"/>
        <end position="47"/>
    </location>
</feature>
<accession>A0A0R1UAJ7</accession>
<dbReference type="PIRSF" id="PIRSF006060">
    <property type="entry name" value="AA_transporter"/>
    <property type="match status" value="1"/>
</dbReference>
<dbReference type="PANTHER" id="PTHR11785:SF512">
    <property type="entry name" value="SOBREMESA, ISOFORM B"/>
    <property type="match status" value="1"/>
</dbReference>
<comment type="subcellular location">
    <subcellularLocation>
        <location evidence="1">Membrane</location>
        <topology evidence="1">Multi-pass membrane protein</topology>
    </subcellularLocation>
</comment>
<evidence type="ECO:0000256" key="3">
    <source>
        <dbReference type="ARBA" id="ARBA00022989"/>
    </source>
</evidence>
<feature type="transmembrane region" description="Helical" evidence="5">
    <location>
        <begin position="59"/>
        <end position="83"/>
    </location>
</feature>
<gene>
    <name evidence="6" type="ORF">FC43_GL001374</name>
</gene>
<keyword evidence="3 5" id="KW-1133">Transmembrane helix</keyword>
<proteinExistence type="predicted"/>
<dbReference type="GO" id="GO:0015179">
    <property type="term" value="F:L-amino acid transmembrane transporter activity"/>
    <property type="evidence" value="ECO:0007669"/>
    <property type="project" value="TreeGrafter"/>
</dbReference>
<dbReference type="GO" id="GO:0016020">
    <property type="term" value="C:membrane"/>
    <property type="evidence" value="ECO:0007669"/>
    <property type="project" value="UniProtKB-SubCell"/>
</dbReference>
<name>A0A0R1UAJ7_9LACO</name>
<feature type="transmembrane region" description="Helical" evidence="5">
    <location>
        <begin position="342"/>
        <end position="362"/>
    </location>
</feature>
<keyword evidence="2 5" id="KW-0812">Transmembrane</keyword>
<feature type="transmembrane region" description="Helical" evidence="5">
    <location>
        <begin position="211"/>
        <end position="233"/>
    </location>
</feature>
<evidence type="ECO:0000313" key="6">
    <source>
        <dbReference type="EMBL" id="KRL90368.1"/>
    </source>
</evidence>
<dbReference type="EMBL" id="AZFK01000030">
    <property type="protein sequence ID" value="KRL90368.1"/>
    <property type="molecule type" value="Genomic_DNA"/>
</dbReference>
<evidence type="ECO:0000313" key="7">
    <source>
        <dbReference type="Proteomes" id="UP000050816"/>
    </source>
</evidence>
<organism evidence="6 7">
    <name type="scientific">Limosilactobacillus ingluviei DSM 15946</name>
    <dbReference type="NCBI Taxonomy" id="1423760"/>
    <lineage>
        <taxon>Bacteria</taxon>
        <taxon>Bacillati</taxon>
        <taxon>Bacillota</taxon>
        <taxon>Bacilli</taxon>
        <taxon>Lactobacillales</taxon>
        <taxon>Lactobacillaceae</taxon>
        <taxon>Limosilactobacillus</taxon>
    </lineage>
</organism>
<feature type="transmembrane region" description="Helical" evidence="5">
    <location>
        <begin position="104"/>
        <end position="131"/>
    </location>
</feature>
<dbReference type="PANTHER" id="PTHR11785">
    <property type="entry name" value="AMINO ACID TRANSPORTER"/>
    <property type="match status" value="1"/>
</dbReference>
<comment type="caution">
    <text evidence="6">The sequence shown here is derived from an EMBL/GenBank/DDBJ whole genome shotgun (WGS) entry which is preliminary data.</text>
</comment>
<evidence type="ECO:0000256" key="5">
    <source>
        <dbReference type="SAM" id="Phobius"/>
    </source>
</evidence>
<keyword evidence="4 5" id="KW-0472">Membrane</keyword>
<reference evidence="6 7" key="1">
    <citation type="journal article" date="2015" name="Genome Announc.">
        <title>Expanding the biotechnology potential of lactobacilli through comparative genomics of 213 strains and associated genera.</title>
        <authorList>
            <person name="Sun Z."/>
            <person name="Harris H.M."/>
            <person name="McCann A."/>
            <person name="Guo C."/>
            <person name="Argimon S."/>
            <person name="Zhang W."/>
            <person name="Yang X."/>
            <person name="Jeffery I.B."/>
            <person name="Cooney J.C."/>
            <person name="Kagawa T.F."/>
            <person name="Liu W."/>
            <person name="Song Y."/>
            <person name="Salvetti E."/>
            <person name="Wrobel A."/>
            <person name="Rasinkangas P."/>
            <person name="Parkhill J."/>
            <person name="Rea M.C."/>
            <person name="O'Sullivan O."/>
            <person name="Ritari J."/>
            <person name="Douillard F.P."/>
            <person name="Paul Ross R."/>
            <person name="Yang R."/>
            <person name="Briner A.E."/>
            <person name="Felis G.E."/>
            <person name="de Vos W.M."/>
            <person name="Barrangou R."/>
            <person name="Klaenhammer T.R."/>
            <person name="Caufield P.W."/>
            <person name="Cui Y."/>
            <person name="Zhang H."/>
            <person name="O'Toole P.W."/>
        </authorList>
    </citation>
    <scope>NUCLEOTIDE SEQUENCE [LARGE SCALE GENOMIC DNA]</scope>
    <source>
        <strain evidence="6 7">DSM 15946</strain>
    </source>
</reference>
<dbReference type="AlphaFoldDB" id="A0A0R1UAJ7"/>
<feature type="transmembrane region" description="Helical" evidence="5">
    <location>
        <begin position="368"/>
        <end position="390"/>
    </location>
</feature>
<dbReference type="PATRIC" id="fig|1423760.3.peg.1442"/>
<evidence type="ECO:0000256" key="1">
    <source>
        <dbReference type="ARBA" id="ARBA00004141"/>
    </source>
</evidence>
<dbReference type="Pfam" id="PF13520">
    <property type="entry name" value="AA_permease_2"/>
    <property type="match status" value="1"/>
</dbReference>
<feature type="transmembrane region" description="Helical" evidence="5">
    <location>
        <begin position="432"/>
        <end position="449"/>
    </location>
</feature>
<dbReference type="Proteomes" id="UP000050816">
    <property type="component" value="Unassembled WGS sequence"/>
</dbReference>
<evidence type="ECO:0000256" key="4">
    <source>
        <dbReference type="ARBA" id="ARBA00023136"/>
    </source>
</evidence>
<dbReference type="Gene3D" id="1.20.1740.10">
    <property type="entry name" value="Amino acid/polyamine transporter I"/>
    <property type="match status" value="1"/>
</dbReference>